<gene>
    <name evidence="3" type="ORF">MLD63_16170</name>
</gene>
<feature type="domain" description="MobA/VirD2-like nuclease" evidence="2">
    <location>
        <begin position="32"/>
        <end position="149"/>
    </location>
</feature>
<feature type="region of interest" description="Disordered" evidence="1">
    <location>
        <begin position="567"/>
        <end position="597"/>
    </location>
</feature>
<evidence type="ECO:0000313" key="3">
    <source>
        <dbReference type="EMBL" id="MCQ0971960.1"/>
    </source>
</evidence>
<dbReference type="RefSeq" id="WP_255330974.1">
    <property type="nucleotide sequence ID" value="NZ_JAKZEU010000007.1"/>
</dbReference>
<dbReference type="EMBL" id="JAKZEU010000007">
    <property type="protein sequence ID" value="MCQ0971960.1"/>
    <property type="molecule type" value="Genomic_DNA"/>
</dbReference>
<reference evidence="3 4" key="1">
    <citation type="submission" date="2022-03" db="EMBL/GenBank/DDBJ databases">
        <authorList>
            <person name="He Y."/>
        </authorList>
    </citation>
    <scope>NUCLEOTIDE SEQUENCE [LARGE SCALE GENOMIC DNA]</scope>
    <source>
        <strain evidence="3 4">TK19116</strain>
    </source>
</reference>
<proteinExistence type="predicted"/>
<protein>
    <submittedName>
        <fullName evidence="3">Relaxase/mobilization nuclease domain-containing protein</fullName>
    </submittedName>
</protein>
<comment type="caution">
    <text evidence="3">The sequence shown here is derived from an EMBL/GenBank/DDBJ whole genome shotgun (WGS) entry which is preliminary data.</text>
</comment>
<dbReference type="InterPro" id="IPR005094">
    <property type="entry name" value="Endonuclease_MobA/VirD2"/>
</dbReference>
<name>A0ABT1MUH1_9RHOB</name>
<evidence type="ECO:0000313" key="4">
    <source>
        <dbReference type="Proteomes" id="UP001203945"/>
    </source>
</evidence>
<accession>A0ABT1MUH1</accession>
<feature type="region of interest" description="Disordered" evidence="1">
    <location>
        <begin position="174"/>
        <end position="211"/>
    </location>
</feature>
<evidence type="ECO:0000256" key="1">
    <source>
        <dbReference type="SAM" id="MobiDB-lite"/>
    </source>
</evidence>
<organism evidence="3 4">
    <name type="scientific">Paracoccus albicereus</name>
    <dbReference type="NCBI Taxonomy" id="2922394"/>
    <lineage>
        <taxon>Bacteria</taxon>
        <taxon>Pseudomonadati</taxon>
        <taxon>Pseudomonadota</taxon>
        <taxon>Alphaproteobacteria</taxon>
        <taxon>Rhodobacterales</taxon>
        <taxon>Paracoccaceae</taxon>
        <taxon>Paracoccus</taxon>
    </lineage>
</organism>
<sequence length="597" mass="66479">MLAKVIKTKRDGLTAKTIFTQRVGYCCEKGCKIVTANLAGDWHEAAAQMAFTAGLNPALRDPSAHIVLTWGDGENPRDAEIIAAARMAMHEMGAARHQHVIAIHRDRLNVHAHIVLNLVHPITGKTLSMRQDYARLELACRRIERRLGWPPDRGRFDQAIVDGEVRLVPKPQAHWDAKRTAREAGLRPDPRGGRGAARRSGRRPLRDRMSTEVRRAARAAMETAAGWLQLHAGLMRLGLRYVRHGSGARIIEISSADTMPASHFGSAFSFDRMVRRLGRFIPGPHRADAAHGRRSAAREAYDQDRRARRDVVARLTARHREARVRIGSALQGWPRLVQSAFREALKKEQRDELVRLCRTIPLPVLRNDAYLRADGLSDPTQQGASRYPQATRMAKARSDGFSLSEPRLDHTLMRQIWFGGIRDNDGRRREPDAEDLSAQFRALSSGAAIMPRLGPHEDILGYAVVRERPGQGIVTVRPSSRLGLAKIGKLDAETCLIVADAALGLTISLQRPDDLVIIASPWPTRRQLAQIENQIGRRNAAVVEASPTSSAHFVRLKDHLPSVKQVVLSTPSERPKDHPPRAEQDEPDRFEGPSPFA</sequence>
<feature type="compositionally biased region" description="Basic and acidic residues" evidence="1">
    <location>
        <begin position="174"/>
        <end position="192"/>
    </location>
</feature>
<dbReference type="Pfam" id="PF03432">
    <property type="entry name" value="Relaxase"/>
    <property type="match status" value="1"/>
</dbReference>
<evidence type="ECO:0000259" key="2">
    <source>
        <dbReference type="Pfam" id="PF03432"/>
    </source>
</evidence>
<keyword evidence="4" id="KW-1185">Reference proteome</keyword>
<dbReference type="Proteomes" id="UP001203945">
    <property type="component" value="Unassembled WGS sequence"/>
</dbReference>
<feature type="compositionally biased region" description="Basic and acidic residues" evidence="1">
    <location>
        <begin position="573"/>
        <end position="591"/>
    </location>
</feature>